<keyword evidence="3" id="KW-0813">Transport</keyword>
<dbReference type="AlphaFoldDB" id="A0A2T4J8B6"/>
<keyword evidence="10" id="KW-1185">Reference proteome</keyword>
<evidence type="ECO:0000256" key="1">
    <source>
        <dbReference type="ARBA" id="ARBA00004651"/>
    </source>
</evidence>
<proteinExistence type="inferred from homology"/>
<keyword evidence="4" id="KW-1003">Cell membrane</keyword>
<feature type="transmembrane region" description="Helical" evidence="8">
    <location>
        <begin position="35"/>
        <end position="54"/>
    </location>
</feature>
<evidence type="ECO:0000256" key="6">
    <source>
        <dbReference type="ARBA" id="ARBA00022989"/>
    </source>
</evidence>
<dbReference type="GO" id="GO:0015385">
    <property type="term" value="F:sodium:proton antiporter activity"/>
    <property type="evidence" value="ECO:0007669"/>
    <property type="project" value="TreeGrafter"/>
</dbReference>
<dbReference type="EMBL" id="PZKE01000009">
    <property type="protein sequence ID" value="PTE14139.1"/>
    <property type="molecule type" value="Genomic_DNA"/>
</dbReference>
<evidence type="ECO:0000256" key="3">
    <source>
        <dbReference type="ARBA" id="ARBA00022448"/>
    </source>
</evidence>
<dbReference type="PANTHER" id="PTHR34702:SF1">
    <property type="entry name" value="NA(+)_H(+) ANTIPORTER SUBUNIT F"/>
    <property type="match status" value="1"/>
</dbReference>
<comment type="similarity">
    <text evidence="2">Belongs to the CPA3 antiporters (TC 2.A.63) subunit F family.</text>
</comment>
<sequence>MILGYALIFAMGCFSLALLMNLWRIASAPTMADRILAVDTMTVNVIALITLYGAWMGTSILFEVTMLLAMTGFVATVAFAKHILRGSIIE</sequence>
<dbReference type="InterPro" id="IPR007208">
    <property type="entry name" value="MrpF/PhaF-like"/>
</dbReference>
<keyword evidence="6 8" id="KW-1133">Transmembrane helix</keyword>
<reference evidence="9 10" key="1">
    <citation type="submission" date="2018-03" db="EMBL/GenBank/DDBJ databases">
        <title>Rhodobacter blasticus.</title>
        <authorList>
            <person name="Meyer T.E."/>
            <person name="Miller S."/>
            <person name="Lodha T."/>
            <person name="Gandham S."/>
            <person name="Chintalapati S."/>
            <person name="Chintalapati V.R."/>
        </authorList>
    </citation>
    <scope>NUCLEOTIDE SEQUENCE [LARGE SCALE GENOMIC DNA]</scope>
    <source>
        <strain evidence="9 10">DSM 2131</strain>
    </source>
</reference>
<evidence type="ECO:0000256" key="5">
    <source>
        <dbReference type="ARBA" id="ARBA00022692"/>
    </source>
</evidence>
<comment type="subcellular location">
    <subcellularLocation>
        <location evidence="1">Cell membrane</location>
        <topology evidence="1">Multi-pass membrane protein</topology>
    </subcellularLocation>
</comment>
<evidence type="ECO:0000256" key="7">
    <source>
        <dbReference type="ARBA" id="ARBA00023136"/>
    </source>
</evidence>
<evidence type="ECO:0000256" key="8">
    <source>
        <dbReference type="SAM" id="Phobius"/>
    </source>
</evidence>
<dbReference type="NCBIfam" id="NF004812">
    <property type="entry name" value="PRK06161.1"/>
    <property type="match status" value="1"/>
</dbReference>
<evidence type="ECO:0000256" key="4">
    <source>
        <dbReference type="ARBA" id="ARBA00022475"/>
    </source>
</evidence>
<keyword evidence="5 8" id="KW-0812">Transmembrane</keyword>
<evidence type="ECO:0000313" key="9">
    <source>
        <dbReference type="EMBL" id="PTE14139.1"/>
    </source>
</evidence>
<accession>A0A2T4J8B6</accession>
<gene>
    <name evidence="9" type="ORF">C5F44_10930</name>
</gene>
<evidence type="ECO:0000256" key="2">
    <source>
        <dbReference type="ARBA" id="ARBA00009212"/>
    </source>
</evidence>
<dbReference type="GO" id="GO:0005886">
    <property type="term" value="C:plasma membrane"/>
    <property type="evidence" value="ECO:0007669"/>
    <property type="project" value="UniProtKB-SubCell"/>
</dbReference>
<evidence type="ECO:0000313" key="10">
    <source>
        <dbReference type="Proteomes" id="UP000241362"/>
    </source>
</evidence>
<comment type="caution">
    <text evidence="9">The sequence shown here is derived from an EMBL/GenBank/DDBJ whole genome shotgun (WGS) entry which is preliminary data.</text>
</comment>
<feature type="transmembrane region" description="Helical" evidence="8">
    <location>
        <begin position="6"/>
        <end position="23"/>
    </location>
</feature>
<keyword evidence="7 8" id="KW-0472">Membrane</keyword>
<name>A0A2T4J8B6_FUSBL</name>
<dbReference type="Pfam" id="PF04066">
    <property type="entry name" value="MrpF_PhaF"/>
    <property type="match status" value="1"/>
</dbReference>
<dbReference type="RefSeq" id="WP_107673566.1">
    <property type="nucleotide sequence ID" value="NZ_PZKE01000009.1"/>
</dbReference>
<protein>
    <submittedName>
        <fullName evidence="9">K+/H+ antiporter subunit F</fullName>
    </submittedName>
</protein>
<dbReference type="Proteomes" id="UP000241362">
    <property type="component" value="Unassembled WGS sequence"/>
</dbReference>
<feature type="transmembrane region" description="Helical" evidence="8">
    <location>
        <begin position="60"/>
        <end position="80"/>
    </location>
</feature>
<dbReference type="PANTHER" id="PTHR34702">
    <property type="entry name" value="NA(+)/H(+) ANTIPORTER SUBUNIT F1"/>
    <property type="match status" value="1"/>
</dbReference>
<organism evidence="9 10">
    <name type="scientific">Fuscovulum blasticum DSM 2131</name>
    <dbReference type="NCBI Taxonomy" id="1188250"/>
    <lineage>
        <taxon>Bacteria</taxon>
        <taxon>Pseudomonadati</taxon>
        <taxon>Pseudomonadota</taxon>
        <taxon>Alphaproteobacteria</taxon>
        <taxon>Rhodobacterales</taxon>
        <taxon>Paracoccaceae</taxon>
        <taxon>Pseudogemmobacter</taxon>
    </lineage>
</organism>